<dbReference type="EMBL" id="CP038908">
    <property type="protein sequence ID" value="QGO06827.1"/>
    <property type="molecule type" value="Genomic_DNA"/>
</dbReference>
<protein>
    <submittedName>
        <fullName evidence="1">Uncharacterized protein</fullName>
    </submittedName>
</protein>
<gene>
    <name evidence="1" type="ORF">Psal009_02760</name>
</gene>
<keyword evidence="2" id="KW-1185">Reference proteome</keyword>
<accession>A0A9Q5VK39</accession>
<evidence type="ECO:0000313" key="2">
    <source>
        <dbReference type="Proteomes" id="UP000422232"/>
    </source>
</evidence>
<dbReference type="GeneID" id="66740107"/>
<reference evidence="1 2" key="1">
    <citation type="submission" date="2019-04" db="EMBL/GenBank/DDBJ databases">
        <title>Complete genome sequencing of Piscirickettsia salmonis strain Psal-009.</title>
        <authorList>
            <person name="Schober I."/>
            <person name="Bunk B."/>
            <person name="Sproer C."/>
            <person name="Carril G.P."/>
            <person name="Riedel T."/>
            <person name="Flores-Herrera P.A."/>
            <person name="Nourdin-Galindo G."/>
            <person name="Marshall S.H."/>
            <person name="Overmann J."/>
        </authorList>
    </citation>
    <scope>NUCLEOTIDE SEQUENCE [LARGE SCALE GENOMIC DNA]</scope>
    <source>
        <strain evidence="1 2">Psal-009</strain>
    </source>
</reference>
<sequence length="277" mass="30808">MPTLSSLQGGLELKRRLIELAREHGEVLREQLLNKSETLEDLSKVIATDYDNSPDRMDEITAVLNQELSHAKYQDIVAELKPAGASEITRKDFEACALGLAPGAEVDPRLQSRFEYQPHEGVAPSPKPRKVRENNHNSLRQLQDEAEFLLESGEPVGSQRWKQLEAKFNKVAERINAETPAKFAGLKNGILGTIFSIRDFFRKREAKAEYGDDVDDLNELGRLLKNLSKANVQHQISHAANAAAAEYQMFTPCAQQAAQPGAQAELHISTERAIPGM</sequence>
<dbReference type="Proteomes" id="UP000422232">
    <property type="component" value="Chromosome"/>
</dbReference>
<dbReference type="AlphaFoldDB" id="A0A9Q5VK39"/>
<evidence type="ECO:0000313" key="1">
    <source>
        <dbReference type="EMBL" id="QGO06827.1"/>
    </source>
</evidence>
<proteinExistence type="predicted"/>
<organism evidence="1 2">
    <name type="scientific">Piscirickettsia salmonis</name>
    <dbReference type="NCBI Taxonomy" id="1238"/>
    <lineage>
        <taxon>Bacteria</taxon>
        <taxon>Pseudomonadati</taxon>
        <taxon>Pseudomonadota</taxon>
        <taxon>Gammaproteobacteria</taxon>
        <taxon>Thiotrichales</taxon>
        <taxon>Piscirickettsiaceae</taxon>
        <taxon>Piscirickettsia</taxon>
    </lineage>
</organism>
<dbReference type="RefSeq" id="WP_016209674.1">
    <property type="nucleotide sequence ID" value="NZ_CP012413.1"/>
</dbReference>
<name>A0A9Q5VK39_PISSA</name>